<dbReference type="AlphaFoldDB" id="A0A9W7XIC6"/>
<keyword evidence="7" id="KW-1185">Reference proteome</keyword>
<dbReference type="GO" id="GO:0033617">
    <property type="term" value="P:mitochondrial respiratory chain complex IV assembly"/>
    <property type="evidence" value="ECO:0007669"/>
    <property type="project" value="TreeGrafter"/>
</dbReference>
<dbReference type="GO" id="GO:0005743">
    <property type="term" value="C:mitochondrial inner membrane"/>
    <property type="evidence" value="ECO:0007669"/>
    <property type="project" value="UniProtKB-SubCell"/>
</dbReference>
<dbReference type="CDD" id="cd06662">
    <property type="entry name" value="SURF1"/>
    <property type="match status" value="1"/>
</dbReference>
<feature type="transmembrane region" description="Helical" evidence="5">
    <location>
        <begin position="264"/>
        <end position="283"/>
    </location>
</feature>
<evidence type="ECO:0000313" key="6">
    <source>
        <dbReference type="EMBL" id="KAJ1643377.1"/>
    </source>
</evidence>
<reference evidence="6" key="1">
    <citation type="submission" date="2022-07" db="EMBL/GenBank/DDBJ databases">
        <title>Phylogenomic reconstructions and comparative analyses of Kickxellomycotina fungi.</title>
        <authorList>
            <person name="Reynolds N.K."/>
            <person name="Stajich J.E."/>
            <person name="Barry K."/>
            <person name="Grigoriev I.V."/>
            <person name="Crous P."/>
            <person name="Smith M.E."/>
        </authorList>
    </citation>
    <scope>NUCLEOTIDE SEQUENCE</scope>
    <source>
        <strain evidence="6">NBRC 105413</strain>
    </source>
</reference>
<dbReference type="Proteomes" id="UP001145021">
    <property type="component" value="Unassembled WGS sequence"/>
</dbReference>
<dbReference type="PANTHER" id="PTHR23427:SF2">
    <property type="entry name" value="SURFEIT LOCUS PROTEIN 1"/>
    <property type="match status" value="1"/>
</dbReference>
<keyword evidence="2 5" id="KW-0812">Transmembrane</keyword>
<gene>
    <name evidence="6" type="primary">SHY1</name>
    <name evidence="6" type="ORF">LPJ64_004848</name>
</gene>
<organism evidence="6 7">
    <name type="scientific">Coemansia asiatica</name>
    <dbReference type="NCBI Taxonomy" id="1052880"/>
    <lineage>
        <taxon>Eukaryota</taxon>
        <taxon>Fungi</taxon>
        <taxon>Fungi incertae sedis</taxon>
        <taxon>Zoopagomycota</taxon>
        <taxon>Kickxellomycotina</taxon>
        <taxon>Kickxellomycetes</taxon>
        <taxon>Kickxellales</taxon>
        <taxon>Kickxellaceae</taxon>
        <taxon>Coemansia</taxon>
    </lineage>
</organism>
<dbReference type="InterPro" id="IPR002994">
    <property type="entry name" value="Surf1/Shy1"/>
</dbReference>
<keyword evidence="5" id="KW-0496">Mitochondrion</keyword>
<evidence type="ECO:0000256" key="5">
    <source>
        <dbReference type="RuleBase" id="RU363076"/>
    </source>
</evidence>
<keyword evidence="4 5" id="KW-0472">Membrane</keyword>
<keyword evidence="3 5" id="KW-1133">Transmembrane helix</keyword>
<feature type="transmembrane region" description="Helical" evidence="5">
    <location>
        <begin position="57"/>
        <end position="77"/>
    </location>
</feature>
<comment type="function">
    <text evidence="5">Probably involved in the biogenesis of the COX complex.</text>
</comment>
<dbReference type="PANTHER" id="PTHR23427">
    <property type="entry name" value="SURFEIT LOCUS PROTEIN"/>
    <property type="match status" value="1"/>
</dbReference>
<evidence type="ECO:0000256" key="2">
    <source>
        <dbReference type="ARBA" id="ARBA00022692"/>
    </source>
</evidence>
<evidence type="ECO:0000256" key="3">
    <source>
        <dbReference type="ARBA" id="ARBA00022989"/>
    </source>
</evidence>
<evidence type="ECO:0000256" key="1">
    <source>
        <dbReference type="ARBA" id="ARBA00004370"/>
    </source>
</evidence>
<proteinExistence type="inferred from homology"/>
<comment type="similarity">
    <text evidence="5">Belongs to the SURF1 family.</text>
</comment>
<sequence>MFRFASTFPAALTRSRIPLLPNRGQRVSPRKGAIRFYAQRLNADDSILEVEWKRRLYSWKTIGLCAIPLIALGLGIWQTQRLKWKLGLLDEVNDRMHRRPIALPMKITADEINRNEYRRVIVHGVFDHANEMLVGPRSYETEPGFLVVTPLVREDGSRVLVNRGWIKRELKDPRARPGSQSTDPVTVVAFVRRAPIKGSFTPDSDPEKGMWYSIDVELMAKHSGSQEVLLETIESDSVAATMHSIKNGIPLGVPQQVDIRNSHLQYMLTWYSLAAITGGMLFFRLRKPKTSASTVRRMRSRSGRLL</sequence>
<dbReference type="Pfam" id="PF02104">
    <property type="entry name" value="SURF1"/>
    <property type="match status" value="1"/>
</dbReference>
<keyword evidence="5" id="KW-0999">Mitochondrion inner membrane</keyword>
<comment type="subcellular location">
    <subcellularLocation>
        <location evidence="1">Membrane</location>
    </subcellularLocation>
    <subcellularLocation>
        <location evidence="5">Mitochondrion inner membrane</location>
        <topology evidence="5">Multi-pass membrane protein</topology>
    </subcellularLocation>
</comment>
<evidence type="ECO:0000313" key="7">
    <source>
        <dbReference type="Proteomes" id="UP001145021"/>
    </source>
</evidence>
<name>A0A9W7XIC6_9FUNG</name>
<evidence type="ECO:0000256" key="4">
    <source>
        <dbReference type="ARBA" id="ARBA00023136"/>
    </source>
</evidence>
<comment type="caution">
    <text evidence="6">The sequence shown here is derived from an EMBL/GenBank/DDBJ whole genome shotgun (WGS) entry which is preliminary data.</text>
</comment>
<dbReference type="EMBL" id="JANBOH010000262">
    <property type="protein sequence ID" value="KAJ1643377.1"/>
    <property type="molecule type" value="Genomic_DNA"/>
</dbReference>
<protein>
    <recommendedName>
        <fullName evidence="5">SURF1-like protein</fullName>
    </recommendedName>
</protein>
<dbReference type="InterPro" id="IPR045214">
    <property type="entry name" value="Surf1/Surf4"/>
</dbReference>
<dbReference type="PROSITE" id="PS50895">
    <property type="entry name" value="SURF1"/>
    <property type="match status" value="1"/>
</dbReference>
<accession>A0A9W7XIC6</accession>